<dbReference type="CDD" id="cd16295">
    <property type="entry name" value="TTHA0252-CPSF-like_MBL-fold"/>
    <property type="match status" value="1"/>
</dbReference>
<proteinExistence type="predicted"/>
<dbReference type="InterPro" id="IPR011108">
    <property type="entry name" value="RMMBL"/>
</dbReference>
<dbReference type="EMBL" id="BSDR01000001">
    <property type="protein sequence ID" value="GLI33120.1"/>
    <property type="molecule type" value="Genomic_DNA"/>
</dbReference>
<keyword evidence="5" id="KW-1185">Reference proteome</keyword>
<dbReference type="InterPro" id="IPR001279">
    <property type="entry name" value="Metallo-B-lactamas"/>
</dbReference>
<dbReference type="PANTHER" id="PTHR11203">
    <property type="entry name" value="CLEAVAGE AND POLYADENYLATION SPECIFICITY FACTOR FAMILY MEMBER"/>
    <property type="match status" value="1"/>
</dbReference>
<protein>
    <submittedName>
        <fullName evidence="4">MBL fold hydrolase</fullName>
    </submittedName>
</protein>
<name>A0A9W6CZN7_9BACT</name>
<dbReference type="InterPro" id="IPR050698">
    <property type="entry name" value="MBL"/>
</dbReference>
<sequence>MQITCLGAVGCVTGSCFLLDNGKKYLVDCGLFQGGKKMEDMNRDPWGFNPRDISALFLTHAHIDHSGRIPKLVRDGFRGKIYTTLPTAELVKILLLDSAHIQEMESTWQTRKNRRRGLPDQEPLYTVEDAEACFPHLEVIPRDEMLKIHDELKVRFRNAGHILGSSILEIWAGPGPLPHKIVFSGDLGKKDQLIVRDPHSIFNADTLFIESTYGNRNHKSFEESKKELLEAINYSYGYKEKVIIPAFAVERTQEVLYVLGEFFRQGVIPSIPVYLDSPLAIAATEIFRKMQSCYDEEASAIVASGKDPFDFPQLIFCRSSEESIAINESPGPAIVIAGNGMCTAGRIKHHLKHNIWRKGSSLVIVGFQAEGTLGRAIVEGANSIKIFGEKLLVRARIFTIGGFSAHADQRDLLGWLKHFENPKMQVNVIHGEKSVSEGFAALVQKRLGFSCSVPAIGSVIKLPPYLSEVAPKKMEKAGWQERLNEMTIRMEEIKALWESLPSAQKTQFAQLLEARLAEPQHHLDAIFEEAKKLADKNGQKAG</sequence>
<dbReference type="Gene3D" id="3.60.15.10">
    <property type="entry name" value="Ribonuclease Z/Hydroxyacylglutathione hydrolase-like"/>
    <property type="match status" value="1"/>
</dbReference>
<feature type="domain" description="Beta-Casp" evidence="3">
    <location>
        <begin position="252"/>
        <end position="377"/>
    </location>
</feature>
<dbReference type="InterPro" id="IPR022712">
    <property type="entry name" value="Beta_Casp"/>
</dbReference>
<organism evidence="4 5">
    <name type="scientific">Desulforhabdus amnigena</name>
    <dbReference type="NCBI Taxonomy" id="40218"/>
    <lineage>
        <taxon>Bacteria</taxon>
        <taxon>Pseudomonadati</taxon>
        <taxon>Thermodesulfobacteriota</taxon>
        <taxon>Syntrophobacteria</taxon>
        <taxon>Syntrophobacterales</taxon>
        <taxon>Syntrophobacteraceae</taxon>
        <taxon>Desulforhabdus</taxon>
    </lineage>
</organism>
<dbReference type="PANTHER" id="PTHR11203:SF37">
    <property type="entry name" value="INTEGRATOR COMPLEX SUBUNIT 11"/>
    <property type="match status" value="1"/>
</dbReference>
<gene>
    <name evidence="4" type="ORF">DAMNIGENAA_05530</name>
</gene>
<comment type="caution">
    <text evidence="4">The sequence shown here is derived from an EMBL/GenBank/DDBJ whole genome shotgun (WGS) entry which is preliminary data.</text>
</comment>
<evidence type="ECO:0000259" key="3">
    <source>
        <dbReference type="SMART" id="SM01027"/>
    </source>
</evidence>
<evidence type="ECO:0000313" key="4">
    <source>
        <dbReference type="EMBL" id="GLI33120.1"/>
    </source>
</evidence>
<dbReference type="GO" id="GO:0004521">
    <property type="term" value="F:RNA endonuclease activity"/>
    <property type="evidence" value="ECO:0007669"/>
    <property type="project" value="TreeGrafter"/>
</dbReference>
<dbReference type="Pfam" id="PF00753">
    <property type="entry name" value="Lactamase_B"/>
    <property type="match status" value="1"/>
</dbReference>
<dbReference type="Pfam" id="PF10996">
    <property type="entry name" value="Beta-Casp"/>
    <property type="match status" value="1"/>
</dbReference>
<feature type="domain" description="Metallo-beta-lactamase" evidence="2">
    <location>
        <begin position="13"/>
        <end position="247"/>
    </location>
</feature>
<dbReference type="AlphaFoldDB" id="A0A9W6CZN7"/>
<dbReference type="SUPFAM" id="SSF56281">
    <property type="entry name" value="Metallo-hydrolase/oxidoreductase"/>
    <property type="match status" value="1"/>
</dbReference>
<dbReference type="SMART" id="SM01027">
    <property type="entry name" value="Beta-Casp"/>
    <property type="match status" value="1"/>
</dbReference>
<dbReference type="Proteomes" id="UP001144372">
    <property type="component" value="Unassembled WGS sequence"/>
</dbReference>
<dbReference type="RefSeq" id="WP_281792137.1">
    <property type="nucleotide sequence ID" value="NZ_BSDR01000001.1"/>
</dbReference>
<keyword evidence="1 4" id="KW-0378">Hydrolase</keyword>
<evidence type="ECO:0000259" key="2">
    <source>
        <dbReference type="SMART" id="SM00849"/>
    </source>
</evidence>
<dbReference type="SMART" id="SM00849">
    <property type="entry name" value="Lactamase_B"/>
    <property type="match status" value="1"/>
</dbReference>
<dbReference type="InterPro" id="IPR036866">
    <property type="entry name" value="RibonucZ/Hydroxyglut_hydro"/>
</dbReference>
<dbReference type="Gene3D" id="3.40.50.10890">
    <property type="match status" value="1"/>
</dbReference>
<accession>A0A9W6CZN7</accession>
<evidence type="ECO:0000256" key="1">
    <source>
        <dbReference type="ARBA" id="ARBA00022801"/>
    </source>
</evidence>
<reference evidence="4" key="1">
    <citation type="submission" date="2022-12" db="EMBL/GenBank/DDBJ databases">
        <title>Reference genome sequencing for broad-spectrum identification of bacterial and archaeal isolates by mass spectrometry.</title>
        <authorList>
            <person name="Sekiguchi Y."/>
            <person name="Tourlousse D.M."/>
        </authorList>
    </citation>
    <scope>NUCLEOTIDE SEQUENCE</scope>
    <source>
        <strain evidence="4">ASRB1</strain>
    </source>
</reference>
<evidence type="ECO:0000313" key="5">
    <source>
        <dbReference type="Proteomes" id="UP001144372"/>
    </source>
</evidence>
<dbReference type="Pfam" id="PF07521">
    <property type="entry name" value="RMMBL"/>
    <property type="match status" value="1"/>
</dbReference>
<dbReference type="GO" id="GO:0016787">
    <property type="term" value="F:hydrolase activity"/>
    <property type="evidence" value="ECO:0007669"/>
    <property type="project" value="UniProtKB-KW"/>
</dbReference>